<dbReference type="OrthoDB" id="9775794at2"/>
<dbReference type="SUPFAM" id="SSF52096">
    <property type="entry name" value="ClpP/crotonase"/>
    <property type="match status" value="1"/>
</dbReference>
<evidence type="ECO:0000313" key="2">
    <source>
        <dbReference type="Proteomes" id="UP000192790"/>
    </source>
</evidence>
<reference evidence="1 2" key="1">
    <citation type="submission" date="2017-04" db="EMBL/GenBank/DDBJ databases">
        <authorList>
            <person name="Afonso C.L."/>
            <person name="Miller P.J."/>
            <person name="Scott M.A."/>
            <person name="Spackman E."/>
            <person name="Goraichik I."/>
            <person name="Dimitrov K.M."/>
            <person name="Suarez D.L."/>
            <person name="Swayne D.E."/>
        </authorList>
    </citation>
    <scope>NUCLEOTIDE SEQUENCE [LARGE SCALE GENOMIC DNA]</scope>
    <source>
        <strain evidence="1 2">DSM 12816</strain>
    </source>
</reference>
<dbReference type="AlphaFoldDB" id="A0A1W2BL97"/>
<evidence type="ECO:0000313" key="1">
    <source>
        <dbReference type="EMBL" id="SMC73620.1"/>
    </source>
</evidence>
<dbReference type="GO" id="GO:0006635">
    <property type="term" value="P:fatty acid beta-oxidation"/>
    <property type="evidence" value="ECO:0007669"/>
    <property type="project" value="TreeGrafter"/>
</dbReference>
<dbReference type="Pfam" id="PF00378">
    <property type="entry name" value="ECH_1"/>
    <property type="match status" value="1"/>
</dbReference>
<name>A0A1W2BL97_9FIRM</name>
<dbReference type="CDD" id="cd06558">
    <property type="entry name" value="crotonase-like"/>
    <property type="match status" value="1"/>
</dbReference>
<dbReference type="InterPro" id="IPR001753">
    <property type="entry name" value="Enoyl-CoA_hydra/iso"/>
</dbReference>
<dbReference type="Proteomes" id="UP000192790">
    <property type="component" value="Unassembled WGS sequence"/>
</dbReference>
<dbReference type="Gene3D" id="3.90.226.10">
    <property type="entry name" value="2-enoyl-CoA Hydratase, Chain A, domain 1"/>
    <property type="match status" value="1"/>
</dbReference>
<dbReference type="GO" id="GO:0003824">
    <property type="term" value="F:catalytic activity"/>
    <property type="evidence" value="ECO:0007669"/>
    <property type="project" value="UniProtKB-ARBA"/>
</dbReference>
<dbReference type="PANTHER" id="PTHR11941">
    <property type="entry name" value="ENOYL-COA HYDRATASE-RELATED"/>
    <property type="match status" value="1"/>
</dbReference>
<dbReference type="PANTHER" id="PTHR11941:SF54">
    <property type="entry name" value="ENOYL-COA HYDRATASE, MITOCHONDRIAL"/>
    <property type="match status" value="1"/>
</dbReference>
<protein>
    <submittedName>
        <fullName evidence="1">Enoyl-CoA hydratase</fullName>
    </submittedName>
</protein>
<keyword evidence="2" id="KW-1185">Reference proteome</keyword>
<dbReference type="InterPro" id="IPR029045">
    <property type="entry name" value="ClpP/crotonase-like_dom_sf"/>
</dbReference>
<dbReference type="STRING" id="1122930.SAMN02745168_2285"/>
<sequence>MEFVSTQIMGHVCVVTVDRPPVNALNLQLHTEIGKAFMEISDRNDIYAAVLRANGKMFMPGNDISTFENPPRSALLREADALKNGVGAVYNCRVPVICAVNGYALGAGLAYAAVCDILIAAQSAKFGLPEVKVGLVGAAGFLSLLIPPKVVRYMALTGSFLTAEEMMRYGAVHKVVPPDHLMAAVMETADELLSCPPLTLRAWKRAMNLVDNACLGDKFNLEHDFTMEMLETEDFKEAISAFREKRKPEYMGK</sequence>
<gene>
    <name evidence="1" type="ORF">SAMN02745168_2285</name>
</gene>
<proteinExistence type="predicted"/>
<accession>A0A1W2BL97</accession>
<dbReference type="RefSeq" id="WP_084234949.1">
    <property type="nucleotide sequence ID" value="NZ_FWXW01000005.1"/>
</dbReference>
<dbReference type="EMBL" id="FWXW01000005">
    <property type="protein sequence ID" value="SMC73620.1"/>
    <property type="molecule type" value="Genomic_DNA"/>
</dbReference>
<organism evidence="1 2">
    <name type="scientific">Papillibacter cinnamivorans DSM 12816</name>
    <dbReference type="NCBI Taxonomy" id="1122930"/>
    <lineage>
        <taxon>Bacteria</taxon>
        <taxon>Bacillati</taxon>
        <taxon>Bacillota</taxon>
        <taxon>Clostridia</taxon>
        <taxon>Eubacteriales</taxon>
        <taxon>Oscillospiraceae</taxon>
        <taxon>Papillibacter</taxon>
    </lineage>
</organism>